<evidence type="ECO:0000313" key="2">
    <source>
        <dbReference type="EMBL" id="CAC5421398.1"/>
    </source>
</evidence>
<accession>A0A6J8ELQ3</accession>
<name>A0A6J8ELQ3_MYTCO</name>
<evidence type="ECO:0000313" key="3">
    <source>
        <dbReference type="Proteomes" id="UP000507470"/>
    </source>
</evidence>
<keyword evidence="1" id="KW-0812">Transmembrane</keyword>
<reference evidence="2 3" key="1">
    <citation type="submission" date="2020-06" db="EMBL/GenBank/DDBJ databases">
        <authorList>
            <person name="Li R."/>
            <person name="Bekaert M."/>
        </authorList>
    </citation>
    <scope>NUCLEOTIDE SEQUENCE [LARGE SCALE GENOMIC DNA]</scope>
    <source>
        <strain evidence="3">wild</strain>
    </source>
</reference>
<keyword evidence="3" id="KW-1185">Reference proteome</keyword>
<dbReference type="EMBL" id="CACVKT020009350">
    <property type="protein sequence ID" value="CAC5421398.1"/>
    <property type="molecule type" value="Genomic_DNA"/>
</dbReference>
<evidence type="ECO:0000256" key="1">
    <source>
        <dbReference type="SAM" id="Phobius"/>
    </source>
</evidence>
<sequence length="211" mass="22882">MIPTQTKAITFIPSAECSQFGEQVDAEHLAHNKFPSDAIGCLKIEVKTSSLVKTATTTKPTSTVGENAAVTIGEYKPINEPGSTELLIQDNDNTDPMVTDQHTSTLEKTASTTKPTSTVEDDAAGRLLTITMGFICTVSCVILIYKAAPILHQVQNMELSLADGKITRKEVKEQLNDAFTIEMSDEDGEKILTEGVITIYIPPNCHLDIIN</sequence>
<feature type="transmembrane region" description="Helical" evidence="1">
    <location>
        <begin position="123"/>
        <end position="145"/>
    </location>
</feature>
<dbReference type="OrthoDB" id="6195626at2759"/>
<keyword evidence="1" id="KW-1133">Transmembrane helix</keyword>
<protein>
    <submittedName>
        <fullName evidence="2">Uncharacterized protein</fullName>
    </submittedName>
</protein>
<keyword evidence="1" id="KW-0472">Membrane</keyword>
<dbReference type="AlphaFoldDB" id="A0A6J8ELQ3"/>
<gene>
    <name evidence="2" type="ORF">MCOR_53532</name>
</gene>
<proteinExistence type="predicted"/>
<organism evidence="2 3">
    <name type="scientific">Mytilus coruscus</name>
    <name type="common">Sea mussel</name>
    <dbReference type="NCBI Taxonomy" id="42192"/>
    <lineage>
        <taxon>Eukaryota</taxon>
        <taxon>Metazoa</taxon>
        <taxon>Spiralia</taxon>
        <taxon>Lophotrochozoa</taxon>
        <taxon>Mollusca</taxon>
        <taxon>Bivalvia</taxon>
        <taxon>Autobranchia</taxon>
        <taxon>Pteriomorphia</taxon>
        <taxon>Mytilida</taxon>
        <taxon>Mytiloidea</taxon>
        <taxon>Mytilidae</taxon>
        <taxon>Mytilinae</taxon>
        <taxon>Mytilus</taxon>
    </lineage>
</organism>
<dbReference type="Proteomes" id="UP000507470">
    <property type="component" value="Unassembled WGS sequence"/>
</dbReference>